<dbReference type="SMART" id="SM00278">
    <property type="entry name" value="HhH1"/>
    <property type="match status" value="2"/>
</dbReference>
<keyword evidence="1" id="KW-0732">Signal</keyword>
<comment type="caution">
    <text evidence="3">The sequence shown here is derived from an EMBL/GenBank/DDBJ whole genome shotgun (WGS) entry which is preliminary data.</text>
</comment>
<dbReference type="EMBL" id="SSWX01000008">
    <property type="protein sequence ID" value="THJ34043.1"/>
    <property type="molecule type" value="Genomic_DNA"/>
</dbReference>
<evidence type="ECO:0000259" key="2">
    <source>
        <dbReference type="SMART" id="SM00278"/>
    </source>
</evidence>
<dbReference type="InterPro" id="IPR010994">
    <property type="entry name" value="RuvA_2-like"/>
</dbReference>
<feature type="domain" description="Helix-hairpin-helix DNA-binding motif class 1" evidence="2">
    <location>
        <begin position="30"/>
        <end position="49"/>
    </location>
</feature>
<gene>
    <name evidence="3" type="ORF">E8K88_08110</name>
</gene>
<dbReference type="Gene3D" id="1.10.150.320">
    <property type="entry name" value="Photosystem II 12 kDa extrinsic protein"/>
    <property type="match status" value="1"/>
</dbReference>
<protein>
    <submittedName>
        <fullName evidence="3">Helix-hairpin-helix domain-containing protein</fullName>
    </submittedName>
</protein>
<keyword evidence="4" id="KW-1185">Reference proteome</keyword>
<proteinExistence type="predicted"/>
<dbReference type="GO" id="GO:0003677">
    <property type="term" value="F:DNA binding"/>
    <property type="evidence" value="ECO:0007669"/>
    <property type="project" value="InterPro"/>
</dbReference>
<name>A0A4S5BS25_9BURK</name>
<dbReference type="RefSeq" id="WP_136406152.1">
    <property type="nucleotide sequence ID" value="NZ_JARXRQ010000014.1"/>
</dbReference>
<feature type="signal peptide" evidence="1">
    <location>
        <begin position="1"/>
        <end position="21"/>
    </location>
</feature>
<dbReference type="OrthoDB" id="8687931at2"/>
<evidence type="ECO:0000313" key="3">
    <source>
        <dbReference type="EMBL" id="THJ34043.1"/>
    </source>
</evidence>
<dbReference type="Pfam" id="PF12836">
    <property type="entry name" value="HHH_3"/>
    <property type="match status" value="1"/>
</dbReference>
<organism evidence="3 4">
    <name type="scientific">Lampropedia aestuarii</name>
    <dbReference type="NCBI Taxonomy" id="2562762"/>
    <lineage>
        <taxon>Bacteria</taxon>
        <taxon>Pseudomonadati</taxon>
        <taxon>Pseudomonadota</taxon>
        <taxon>Betaproteobacteria</taxon>
        <taxon>Burkholderiales</taxon>
        <taxon>Comamonadaceae</taxon>
        <taxon>Lampropedia</taxon>
    </lineage>
</organism>
<dbReference type="PANTHER" id="PTHR21180:SF32">
    <property type="entry name" value="ENDONUCLEASE_EXONUCLEASE_PHOSPHATASE FAMILY DOMAIN-CONTAINING PROTEIN 1"/>
    <property type="match status" value="1"/>
</dbReference>
<feature type="domain" description="Helix-hairpin-helix DNA-binding motif class 1" evidence="2">
    <location>
        <begin position="60"/>
        <end position="79"/>
    </location>
</feature>
<accession>A0A4S5BS25</accession>
<sequence>MFKRFASLISLCLGLVTAAAAVEVNTSTAQELTQVKGIGEAIAERIVVERSNQPYRDWNDFIKRVRGVGEKQAERLSDNGLTVDGAKYKSSAASPEAATTP</sequence>
<dbReference type="InterPro" id="IPR003583">
    <property type="entry name" value="Hlx-hairpin-Hlx_DNA-bd_motif"/>
</dbReference>
<dbReference type="PANTHER" id="PTHR21180">
    <property type="entry name" value="ENDONUCLEASE/EXONUCLEASE/PHOSPHATASE FAMILY DOMAIN-CONTAINING PROTEIN 1"/>
    <property type="match status" value="1"/>
</dbReference>
<dbReference type="Proteomes" id="UP000306236">
    <property type="component" value="Unassembled WGS sequence"/>
</dbReference>
<dbReference type="SUPFAM" id="SSF47781">
    <property type="entry name" value="RuvA domain 2-like"/>
    <property type="match status" value="1"/>
</dbReference>
<dbReference type="InterPro" id="IPR051675">
    <property type="entry name" value="Endo/Exo/Phosphatase_dom_1"/>
</dbReference>
<evidence type="ECO:0000313" key="4">
    <source>
        <dbReference type="Proteomes" id="UP000306236"/>
    </source>
</evidence>
<dbReference type="GO" id="GO:0006281">
    <property type="term" value="P:DNA repair"/>
    <property type="evidence" value="ECO:0007669"/>
    <property type="project" value="InterPro"/>
</dbReference>
<feature type="chain" id="PRO_5020278650" evidence="1">
    <location>
        <begin position="22"/>
        <end position="101"/>
    </location>
</feature>
<reference evidence="3 4" key="1">
    <citation type="submission" date="2019-04" db="EMBL/GenBank/DDBJ databases">
        <title>Lampropedia sp YIM MLB12 draf genome.</title>
        <authorList>
            <person name="Wang Y.-X."/>
        </authorList>
    </citation>
    <scope>NUCLEOTIDE SEQUENCE [LARGE SCALE GENOMIC DNA]</scope>
    <source>
        <strain evidence="3 4">YIM MLB12</strain>
    </source>
</reference>
<evidence type="ECO:0000256" key="1">
    <source>
        <dbReference type="SAM" id="SignalP"/>
    </source>
</evidence>
<dbReference type="AlphaFoldDB" id="A0A4S5BS25"/>